<gene>
    <name evidence="11" type="primary">whiB</name>
    <name evidence="13" type="ORF">BKA19_0235</name>
</gene>
<comment type="PTM">
    <text evidence="11">The Fe-S cluster can be nitrosylated by nitric oxide (NO).</text>
</comment>
<feature type="domain" description="4Fe-4S Wbl-type" evidence="12">
    <location>
        <begin position="29"/>
        <end position="87"/>
    </location>
</feature>
<evidence type="ECO:0000256" key="8">
    <source>
        <dbReference type="ARBA" id="ARBA00023125"/>
    </source>
</evidence>
<dbReference type="GO" id="GO:0047134">
    <property type="term" value="F:protein-disulfide reductase [NAD(P)H] activity"/>
    <property type="evidence" value="ECO:0007669"/>
    <property type="project" value="TreeGrafter"/>
</dbReference>
<dbReference type="GO" id="GO:0045454">
    <property type="term" value="P:cell redox homeostasis"/>
    <property type="evidence" value="ECO:0007669"/>
    <property type="project" value="TreeGrafter"/>
</dbReference>
<dbReference type="Pfam" id="PF02467">
    <property type="entry name" value="Whib"/>
    <property type="match status" value="1"/>
</dbReference>
<name>A0A4Q7Y425_9ACTN</name>
<dbReference type="GO" id="GO:0035731">
    <property type="term" value="F:dinitrosyl-iron complex binding"/>
    <property type="evidence" value="ECO:0007669"/>
    <property type="project" value="UniProtKB-UniRule"/>
</dbReference>
<evidence type="ECO:0000259" key="12">
    <source>
        <dbReference type="PROSITE" id="PS51674"/>
    </source>
</evidence>
<feature type="binding site" evidence="11">
    <location>
        <position position="30"/>
    </location>
    <ligand>
        <name>[4Fe-4S] cluster</name>
        <dbReference type="ChEBI" id="CHEBI:49883"/>
    </ligand>
</feature>
<dbReference type="InterPro" id="IPR003482">
    <property type="entry name" value="Whib"/>
</dbReference>
<comment type="similarity">
    <text evidence="2 11">Belongs to the WhiB family.</text>
</comment>
<protein>
    <recommendedName>
        <fullName evidence="11">Transcriptional regulator WhiB</fullName>
    </recommendedName>
</protein>
<comment type="subcellular location">
    <subcellularLocation>
        <location evidence="1 11">Cytoplasm</location>
    </subcellularLocation>
</comment>
<keyword evidence="9 11" id="KW-1015">Disulfide bond</keyword>
<evidence type="ECO:0000313" key="13">
    <source>
        <dbReference type="EMBL" id="RZU30615.1"/>
    </source>
</evidence>
<evidence type="ECO:0000256" key="10">
    <source>
        <dbReference type="ARBA" id="ARBA00023163"/>
    </source>
</evidence>
<evidence type="ECO:0000256" key="9">
    <source>
        <dbReference type="ARBA" id="ARBA00023157"/>
    </source>
</evidence>
<evidence type="ECO:0000256" key="5">
    <source>
        <dbReference type="ARBA" id="ARBA00023004"/>
    </source>
</evidence>
<dbReference type="Proteomes" id="UP000292507">
    <property type="component" value="Unassembled WGS sequence"/>
</dbReference>
<dbReference type="RefSeq" id="WP_104528694.1">
    <property type="nucleotide sequence ID" value="NZ_POQT01000016.1"/>
</dbReference>
<dbReference type="GO" id="GO:0045892">
    <property type="term" value="P:negative regulation of DNA-templated transcription"/>
    <property type="evidence" value="ECO:0007669"/>
    <property type="project" value="TreeGrafter"/>
</dbReference>
<evidence type="ECO:0000256" key="6">
    <source>
        <dbReference type="ARBA" id="ARBA00023014"/>
    </source>
</evidence>
<proteinExistence type="inferred from homology"/>
<dbReference type="GO" id="GO:0046872">
    <property type="term" value="F:metal ion binding"/>
    <property type="evidence" value="ECO:0007669"/>
    <property type="project" value="UniProtKB-KW"/>
</dbReference>
<keyword evidence="3 11" id="KW-0004">4Fe-4S</keyword>
<dbReference type="OrthoDB" id="4228525at2"/>
<dbReference type="PANTHER" id="PTHR38839">
    <property type="entry name" value="TRANSCRIPTIONAL REGULATOR WHID-RELATED"/>
    <property type="match status" value="1"/>
</dbReference>
<keyword evidence="5 11" id="KW-0408">Iron</keyword>
<comment type="cofactor">
    <cofactor evidence="11">
        <name>[4Fe-4S] cluster</name>
        <dbReference type="ChEBI" id="CHEBI:49883"/>
    </cofactor>
    <text evidence="11">Binds 1 [4Fe-4S] cluster per subunit. Following nitrosylation of the [4Fe-4S] cluster binds 1 [4Fe-8(NO)] cluster per subunit.</text>
</comment>
<keyword evidence="4 11" id="KW-0479">Metal-binding</keyword>
<keyword evidence="6 11" id="KW-0411">Iron-sulfur</keyword>
<sequence>MKAVTKELQRLRRRPQPYIPSMPWAARAGCQGHDPADWMDDGPGLPTGAARAICAACPVSAACLAHALAHDEPWGMWGGLTTRERVARRLRQAA</sequence>
<dbReference type="GO" id="GO:0005737">
    <property type="term" value="C:cytoplasm"/>
    <property type="evidence" value="ECO:0007669"/>
    <property type="project" value="UniProtKB-SubCell"/>
</dbReference>
<dbReference type="HAMAP" id="MF_01479">
    <property type="entry name" value="WhiB"/>
    <property type="match status" value="1"/>
</dbReference>
<evidence type="ECO:0000256" key="2">
    <source>
        <dbReference type="ARBA" id="ARBA00006597"/>
    </source>
</evidence>
<reference evidence="13 14" key="1">
    <citation type="submission" date="2019-02" db="EMBL/GenBank/DDBJ databases">
        <title>Sequencing the genomes of 1000 actinobacteria strains.</title>
        <authorList>
            <person name="Klenk H.-P."/>
        </authorList>
    </citation>
    <scope>NUCLEOTIDE SEQUENCE [LARGE SCALE GENOMIC DNA]</scope>
    <source>
        <strain evidence="13 14">DSM 44509</strain>
    </source>
</reference>
<keyword evidence="7 11" id="KW-0805">Transcription regulation</keyword>
<evidence type="ECO:0000256" key="4">
    <source>
        <dbReference type="ARBA" id="ARBA00022723"/>
    </source>
</evidence>
<feature type="binding site" evidence="11">
    <location>
        <position position="57"/>
    </location>
    <ligand>
        <name>[4Fe-4S] cluster</name>
        <dbReference type="ChEBI" id="CHEBI:49883"/>
    </ligand>
</feature>
<keyword evidence="10 11" id="KW-0804">Transcription</keyword>
<evidence type="ECO:0000256" key="11">
    <source>
        <dbReference type="HAMAP-Rule" id="MF_01479"/>
    </source>
</evidence>
<dbReference type="GO" id="GO:0003677">
    <property type="term" value="F:DNA binding"/>
    <property type="evidence" value="ECO:0007669"/>
    <property type="project" value="UniProtKB-UniRule"/>
</dbReference>
<dbReference type="EMBL" id="SHKV01000001">
    <property type="protein sequence ID" value="RZU30615.1"/>
    <property type="molecule type" value="Genomic_DNA"/>
</dbReference>
<feature type="binding site" evidence="11">
    <location>
        <position position="63"/>
    </location>
    <ligand>
        <name>[4Fe-4S] cluster</name>
        <dbReference type="ChEBI" id="CHEBI:49883"/>
    </ligand>
</feature>
<dbReference type="GO" id="GO:0051539">
    <property type="term" value="F:4 iron, 4 sulfur cluster binding"/>
    <property type="evidence" value="ECO:0007669"/>
    <property type="project" value="UniProtKB-UniRule"/>
</dbReference>
<organism evidence="13 14">
    <name type="scientific">Blastococcus saxobsidens</name>
    <dbReference type="NCBI Taxonomy" id="138336"/>
    <lineage>
        <taxon>Bacteria</taxon>
        <taxon>Bacillati</taxon>
        <taxon>Actinomycetota</taxon>
        <taxon>Actinomycetes</taxon>
        <taxon>Geodermatophilales</taxon>
        <taxon>Geodermatophilaceae</taxon>
        <taxon>Blastococcus</taxon>
    </lineage>
</organism>
<evidence type="ECO:0000256" key="3">
    <source>
        <dbReference type="ARBA" id="ARBA00022485"/>
    </source>
</evidence>
<evidence type="ECO:0000256" key="7">
    <source>
        <dbReference type="ARBA" id="ARBA00023015"/>
    </source>
</evidence>
<evidence type="ECO:0000313" key="14">
    <source>
        <dbReference type="Proteomes" id="UP000292507"/>
    </source>
</evidence>
<comment type="caution">
    <text evidence="13">The sequence shown here is derived from an EMBL/GenBank/DDBJ whole genome shotgun (WGS) entry which is preliminary data.</text>
</comment>
<feature type="binding site" evidence="11">
    <location>
        <position position="54"/>
    </location>
    <ligand>
        <name>[4Fe-4S] cluster</name>
        <dbReference type="ChEBI" id="CHEBI:49883"/>
    </ligand>
</feature>
<accession>A0A4Q7Y425</accession>
<comment type="function">
    <text evidence="11">Acts as a transcriptional regulator. Probably redox-responsive. The apo- but not holo-form probably binds DNA.</text>
</comment>
<keyword evidence="8 11" id="KW-0238">DNA-binding</keyword>
<dbReference type="AlphaFoldDB" id="A0A4Q7Y425"/>
<keyword evidence="14" id="KW-1185">Reference proteome</keyword>
<evidence type="ECO:0000256" key="1">
    <source>
        <dbReference type="ARBA" id="ARBA00004496"/>
    </source>
</evidence>
<dbReference type="InterPro" id="IPR034768">
    <property type="entry name" value="4FE4S_WBL"/>
</dbReference>
<comment type="PTM">
    <text evidence="11">Upon Fe-S cluster removal intramolecular disulfide bonds are formed.</text>
</comment>
<dbReference type="PROSITE" id="PS51674">
    <property type="entry name" value="4FE4S_WBL"/>
    <property type="match status" value="1"/>
</dbReference>
<keyword evidence="11" id="KW-0963">Cytoplasm</keyword>